<comment type="caution">
    <text evidence="2">The sequence shown here is derived from an EMBL/GenBank/DDBJ whole genome shotgun (WGS) entry which is preliminary data.</text>
</comment>
<protein>
    <recommendedName>
        <fullName evidence="4">Integral membrane protein</fullName>
    </recommendedName>
</protein>
<reference evidence="2 3" key="1">
    <citation type="submission" date="2024-10" db="EMBL/GenBank/DDBJ databases">
        <title>The Natural Products Discovery Center: Release of the First 8490 Sequenced Strains for Exploring Actinobacteria Biosynthetic Diversity.</title>
        <authorList>
            <person name="Kalkreuter E."/>
            <person name="Kautsar S.A."/>
            <person name="Yang D."/>
            <person name="Bader C.D."/>
            <person name="Teijaro C.N."/>
            <person name="Fluegel L."/>
            <person name="Davis C.M."/>
            <person name="Simpson J.R."/>
            <person name="Lauterbach L."/>
            <person name="Steele A.D."/>
            <person name="Gui C."/>
            <person name="Meng S."/>
            <person name="Li G."/>
            <person name="Viehrig K."/>
            <person name="Ye F."/>
            <person name="Su P."/>
            <person name="Kiefer A.F."/>
            <person name="Nichols A."/>
            <person name="Cepeda A.J."/>
            <person name="Yan W."/>
            <person name="Fan B."/>
            <person name="Jiang Y."/>
            <person name="Adhikari A."/>
            <person name="Zheng C.-J."/>
            <person name="Schuster L."/>
            <person name="Cowan T.M."/>
            <person name="Smanski M.J."/>
            <person name="Chevrette M.G."/>
            <person name="De Carvalho L.P.S."/>
            <person name="Shen B."/>
        </authorList>
    </citation>
    <scope>NUCLEOTIDE SEQUENCE [LARGE SCALE GENOMIC DNA]</scope>
    <source>
        <strain evidence="2 3">NPDC006488</strain>
    </source>
</reference>
<keyword evidence="1" id="KW-0812">Transmembrane</keyword>
<feature type="transmembrane region" description="Helical" evidence="1">
    <location>
        <begin position="34"/>
        <end position="52"/>
    </location>
</feature>
<keyword evidence="1" id="KW-1133">Transmembrane helix</keyword>
<sequence>MNRPLPSAWFLADPSASPSPPYSPPGDADSILGILLWCVTACGVAGLIIVGMQMALQLRRGEPGEGGEHFRGVFFVFLACLVAATAQPIVSFLGDLRLLGP</sequence>
<dbReference type="EMBL" id="JBIAHM010000008">
    <property type="protein sequence ID" value="MFE9601408.1"/>
    <property type="molecule type" value="Genomic_DNA"/>
</dbReference>
<name>A0ABW6M7E4_9ACTN</name>
<organism evidence="2 3">
    <name type="scientific">Streptomyces hokutonensis</name>
    <dbReference type="NCBI Taxonomy" id="1306990"/>
    <lineage>
        <taxon>Bacteria</taxon>
        <taxon>Bacillati</taxon>
        <taxon>Actinomycetota</taxon>
        <taxon>Actinomycetes</taxon>
        <taxon>Kitasatosporales</taxon>
        <taxon>Streptomycetaceae</taxon>
        <taxon>Streptomyces</taxon>
    </lineage>
</organism>
<keyword evidence="1" id="KW-0472">Membrane</keyword>
<feature type="transmembrane region" description="Helical" evidence="1">
    <location>
        <begin position="73"/>
        <end position="94"/>
    </location>
</feature>
<evidence type="ECO:0000313" key="2">
    <source>
        <dbReference type="EMBL" id="MFE9601408.1"/>
    </source>
</evidence>
<evidence type="ECO:0000313" key="3">
    <source>
        <dbReference type="Proteomes" id="UP001601303"/>
    </source>
</evidence>
<accession>A0ABW6M7E4</accession>
<dbReference type="Proteomes" id="UP001601303">
    <property type="component" value="Unassembled WGS sequence"/>
</dbReference>
<dbReference type="RefSeq" id="WP_388108601.1">
    <property type="nucleotide sequence ID" value="NZ_JBIAHM010000008.1"/>
</dbReference>
<evidence type="ECO:0000256" key="1">
    <source>
        <dbReference type="SAM" id="Phobius"/>
    </source>
</evidence>
<keyword evidence="3" id="KW-1185">Reference proteome</keyword>
<gene>
    <name evidence="2" type="ORF">ACFYNQ_22940</name>
</gene>
<proteinExistence type="predicted"/>
<evidence type="ECO:0008006" key="4">
    <source>
        <dbReference type="Google" id="ProtNLM"/>
    </source>
</evidence>